<dbReference type="InterPro" id="IPR011032">
    <property type="entry name" value="GroES-like_sf"/>
</dbReference>
<evidence type="ECO:0000313" key="3">
    <source>
        <dbReference type="Proteomes" id="UP000095085"/>
    </source>
</evidence>
<organism evidence="2 3">
    <name type="scientific">Hyphopichia burtonii NRRL Y-1933</name>
    <dbReference type="NCBI Taxonomy" id="984485"/>
    <lineage>
        <taxon>Eukaryota</taxon>
        <taxon>Fungi</taxon>
        <taxon>Dikarya</taxon>
        <taxon>Ascomycota</taxon>
        <taxon>Saccharomycotina</taxon>
        <taxon>Pichiomycetes</taxon>
        <taxon>Debaryomycetaceae</taxon>
        <taxon>Hyphopichia</taxon>
    </lineage>
</organism>
<keyword evidence="3" id="KW-1185">Reference proteome</keyword>
<dbReference type="OrthoDB" id="48317at2759"/>
<name>A0A1E4RIV9_9ASCO</name>
<dbReference type="CDD" id="cd08249">
    <property type="entry name" value="enoyl_reductase_like"/>
    <property type="match status" value="1"/>
</dbReference>
<dbReference type="InterPro" id="IPR047122">
    <property type="entry name" value="Trans-enoyl_RdTase-like"/>
</dbReference>
<dbReference type="Gene3D" id="3.90.180.10">
    <property type="entry name" value="Medium-chain alcohol dehydrogenases, catalytic domain"/>
    <property type="match status" value="1"/>
</dbReference>
<dbReference type="InterPro" id="IPR036291">
    <property type="entry name" value="NAD(P)-bd_dom_sf"/>
</dbReference>
<feature type="domain" description="Enoyl reductase (ER)" evidence="1">
    <location>
        <begin position="33"/>
        <end position="293"/>
    </location>
</feature>
<dbReference type="EMBL" id="KV454541">
    <property type="protein sequence ID" value="ODV67035.1"/>
    <property type="molecule type" value="Genomic_DNA"/>
</dbReference>
<sequence>MSTITRKRNNVEKVFKGTRQKALLVTHFKEPLKLIEDFEVPELGEYDVLVQNKAVGLNPIDWKGKKYGFGIYHFPWINGRESSGVIIKAGTKVDSYKPGDKVIISSTSYRDNRTSTFQEYTSIDSRLVWKLSDHLSFEDGATVGVGLVTAGVILYETFGFKLTSEVEKRSGTLLLWGGSTIVGLYVIQLAKLHGLKVIAVSSSSHNEYLSKLGVDHIIDRHLTKHEIISKAVEAENDIRFGVDCVSKDTAATVAEILDKGSSNLSKEEKPLLAAIVGKPKEIPPSVQLKDVVIKKFHENIDFGKKFVDVTTTFLDNKQIQTVKYKAYNGGLHLIGEALKDLEEIGAKGEKYVVTI</sequence>
<dbReference type="SMART" id="SM00829">
    <property type="entry name" value="PKS_ER"/>
    <property type="match status" value="1"/>
</dbReference>
<dbReference type="InterPro" id="IPR013154">
    <property type="entry name" value="ADH-like_N"/>
</dbReference>
<accession>A0A1E4RIV9</accession>
<dbReference type="STRING" id="984485.A0A1E4RIV9"/>
<dbReference type="RefSeq" id="XP_020076102.1">
    <property type="nucleotide sequence ID" value="XM_020222268.1"/>
</dbReference>
<proteinExistence type="predicted"/>
<dbReference type="Proteomes" id="UP000095085">
    <property type="component" value="Unassembled WGS sequence"/>
</dbReference>
<dbReference type="GO" id="GO:0016651">
    <property type="term" value="F:oxidoreductase activity, acting on NAD(P)H"/>
    <property type="evidence" value="ECO:0007669"/>
    <property type="project" value="InterPro"/>
</dbReference>
<dbReference type="AlphaFoldDB" id="A0A1E4RIV9"/>
<dbReference type="InterPro" id="IPR020843">
    <property type="entry name" value="ER"/>
</dbReference>
<gene>
    <name evidence="2" type="ORF">HYPBUDRAFT_157146</name>
</gene>
<evidence type="ECO:0000259" key="1">
    <source>
        <dbReference type="SMART" id="SM00829"/>
    </source>
</evidence>
<dbReference type="PANTHER" id="PTHR45348:SF2">
    <property type="entry name" value="ZINC-TYPE ALCOHOL DEHYDROGENASE-LIKE PROTEIN C2E1P3.01"/>
    <property type="match status" value="1"/>
</dbReference>
<dbReference type="SUPFAM" id="SSF51735">
    <property type="entry name" value="NAD(P)-binding Rossmann-fold domains"/>
    <property type="match status" value="1"/>
</dbReference>
<protein>
    <submittedName>
        <fullName evidence="2">GroES-like protein</fullName>
    </submittedName>
</protein>
<dbReference type="PANTHER" id="PTHR45348">
    <property type="entry name" value="HYPOTHETICAL OXIDOREDUCTASE (EUROFUNG)"/>
    <property type="match status" value="1"/>
</dbReference>
<dbReference type="InterPro" id="IPR013149">
    <property type="entry name" value="ADH-like_C"/>
</dbReference>
<evidence type="ECO:0000313" key="2">
    <source>
        <dbReference type="EMBL" id="ODV67035.1"/>
    </source>
</evidence>
<dbReference type="Pfam" id="PF00107">
    <property type="entry name" value="ADH_zinc_N"/>
    <property type="match status" value="1"/>
</dbReference>
<reference evidence="3" key="1">
    <citation type="submission" date="2016-05" db="EMBL/GenBank/DDBJ databases">
        <title>Comparative genomics of biotechnologically important yeasts.</title>
        <authorList>
            <consortium name="DOE Joint Genome Institute"/>
            <person name="Riley R."/>
            <person name="Haridas S."/>
            <person name="Wolfe K.H."/>
            <person name="Lopes M.R."/>
            <person name="Hittinger C.T."/>
            <person name="Goker M."/>
            <person name="Salamov A."/>
            <person name="Wisecaver J."/>
            <person name="Long T.M."/>
            <person name="Aerts A.L."/>
            <person name="Barry K."/>
            <person name="Choi C."/>
            <person name="Clum A."/>
            <person name="Coughlan A.Y."/>
            <person name="Deshpande S."/>
            <person name="Douglass A.P."/>
            <person name="Hanson S.J."/>
            <person name="Klenk H.-P."/>
            <person name="Labutti K."/>
            <person name="Lapidus A."/>
            <person name="Lindquist E."/>
            <person name="Lipzen A."/>
            <person name="Meier-Kolthoff J.P."/>
            <person name="Ohm R.A."/>
            <person name="Otillar R.P."/>
            <person name="Pangilinan J."/>
            <person name="Peng Y."/>
            <person name="Rokas A."/>
            <person name="Rosa C.A."/>
            <person name="Scheuner C."/>
            <person name="Sibirny A.A."/>
            <person name="Slot J.C."/>
            <person name="Stielow J.B."/>
            <person name="Sun H."/>
            <person name="Kurtzman C.P."/>
            <person name="Blackwell M."/>
            <person name="Grigoriev I.V."/>
            <person name="Jeffries T.W."/>
        </authorList>
    </citation>
    <scope>NUCLEOTIDE SEQUENCE [LARGE SCALE GENOMIC DNA]</scope>
    <source>
        <strain evidence="3">NRRL Y-1933</strain>
    </source>
</reference>
<dbReference type="Gene3D" id="3.40.50.720">
    <property type="entry name" value="NAD(P)-binding Rossmann-like Domain"/>
    <property type="match status" value="1"/>
</dbReference>
<dbReference type="SUPFAM" id="SSF50129">
    <property type="entry name" value="GroES-like"/>
    <property type="match status" value="1"/>
</dbReference>
<dbReference type="Pfam" id="PF08240">
    <property type="entry name" value="ADH_N"/>
    <property type="match status" value="1"/>
</dbReference>
<dbReference type="GeneID" id="30996817"/>